<proteinExistence type="inferred from homology"/>
<dbReference type="Pfam" id="PF02080">
    <property type="entry name" value="TrkA_C"/>
    <property type="match status" value="2"/>
</dbReference>
<dbReference type="InterPro" id="IPR022457">
    <property type="entry name" value="Asp_Ala_antiprt"/>
</dbReference>
<dbReference type="Gene3D" id="3.30.70.1450">
    <property type="entry name" value="Regulator of K+ conductance, C-terminal domain"/>
    <property type="match status" value="1"/>
</dbReference>
<dbReference type="AlphaFoldDB" id="A0A242MHL6"/>
<feature type="domain" description="RCK C-terminal" evidence="9">
    <location>
        <begin position="213"/>
        <end position="301"/>
    </location>
</feature>
<accession>A0A242MHL6</accession>
<dbReference type="PANTHER" id="PTHR30445">
    <property type="entry name" value="K(+)_H(+) ANTIPORTER SUBUNIT KHTT"/>
    <property type="match status" value="1"/>
</dbReference>
<keyword evidence="4" id="KW-1003">Cell membrane</keyword>
<feature type="transmembrane region" description="Helical" evidence="8">
    <location>
        <begin position="398"/>
        <end position="417"/>
    </location>
</feature>
<dbReference type="GO" id="GO:0005886">
    <property type="term" value="C:plasma membrane"/>
    <property type="evidence" value="ECO:0007669"/>
    <property type="project" value="UniProtKB-SubCell"/>
</dbReference>
<evidence type="ECO:0000256" key="6">
    <source>
        <dbReference type="ARBA" id="ARBA00022989"/>
    </source>
</evidence>
<dbReference type="RefSeq" id="WP_062169390.1">
    <property type="nucleotide sequence ID" value="NZ_MSRG01000028.1"/>
</dbReference>
<gene>
    <name evidence="10" type="ORF">PAMC26577_28355</name>
</gene>
<reference evidence="10 11" key="1">
    <citation type="submission" date="2017-03" db="EMBL/GenBank/DDBJ databases">
        <title>Genome analysis of strain PAMC 26577.</title>
        <authorList>
            <person name="Oh H.-M."/>
            <person name="Yang J.-A."/>
        </authorList>
    </citation>
    <scope>NUCLEOTIDE SEQUENCE [LARGE SCALE GENOMIC DNA]</scope>
    <source>
        <strain evidence="10 11">PAMC 26577</strain>
    </source>
</reference>
<dbReference type="PANTHER" id="PTHR30445:SF9">
    <property type="match status" value="1"/>
</dbReference>
<dbReference type="EMBL" id="NBTZ01000111">
    <property type="protein sequence ID" value="OTP70230.1"/>
    <property type="molecule type" value="Genomic_DNA"/>
</dbReference>
<organism evidence="10 11">
    <name type="scientific">Caballeronia sordidicola</name>
    <name type="common">Burkholderia sordidicola</name>
    <dbReference type="NCBI Taxonomy" id="196367"/>
    <lineage>
        <taxon>Bacteria</taxon>
        <taxon>Pseudomonadati</taxon>
        <taxon>Pseudomonadota</taxon>
        <taxon>Betaproteobacteria</taxon>
        <taxon>Burkholderiales</taxon>
        <taxon>Burkholderiaceae</taxon>
        <taxon>Caballeronia</taxon>
    </lineage>
</organism>
<comment type="caution">
    <text evidence="10">The sequence shown here is derived from an EMBL/GenBank/DDBJ whole genome shotgun (WGS) entry which is preliminary data.</text>
</comment>
<feature type="transmembrane region" description="Helical" evidence="8">
    <location>
        <begin position="92"/>
        <end position="113"/>
    </location>
</feature>
<feature type="transmembrane region" description="Helical" evidence="8">
    <location>
        <begin position="158"/>
        <end position="181"/>
    </location>
</feature>
<evidence type="ECO:0000256" key="7">
    <source>
        <dbReference type="ARBA" id="ARBA00023136"/>
    </source>
</evidence>
<evidence type="ECO:0000256" key="4">
    <source>
        <dbReference type="ARBA" id="ARBA00022475"/>
    </source>
</evidence>
<evidence type="ECO:0000313" key="10">
    <source>
        <dbReference type="EMBL" id="OTP70230.1"/>
    </source>
</evidence>
<dbReference type="Pfam" id="PF06826">
    <property type="entry name" value="Asp-Al_Ex"/>
    <property type="match status" value="2"/>
</dbReference>
<comment type="subcellular location">
    <subcellularLocation>
        <location evidence="1">Cell membrane</location>
        <topology evidence="1">Multi-pass membrane protein</topology>
    </subcellularLocation>
</comment>
<evidence type="ECO:0000256" key="3">
    <source>
        <dbReference type="ARBA" id="ARBA00022448"/>
    </source>
</evidence>
<keyword evidence="6 8" id="KW-1133">Transmembrane helix</keyword>
<feature type="transmembrane region" description="Helical" evidence="8">
    <location>
        <begin position="487"/>
        <end position="508"/>
    </location>
</feature>
<dbReference type="InterPro" id="IPR050144">
    <property type="entry name" value="AAE_transporter"/>
</dbReference>
<sequence>MEWIHQIFTKSPEIALFLSLAVGYFIGQINFGKFQLGGVGGSLLAAVVISQFGVQIDNGVKSVMFAIFIYAVGYDSGPQFFNSLSRKTLREIAMAVFLAVSALVTVLICAKLFGLNKGIAAGLAGGALTQSAIIGTAGDAIARLGLPVAETKSLQSDVAIAYAVTYVFGSLGAIIVCVNILPKFMGQGLREAAVEAEKSLLGSTVAHGPGQTAALPELVGRAYRITGGNAAGAALGSNGAAGRTVAEIELAGADMITIERIRRAGKALEPRPDVMLQADDVVLVVGRREVMVATAPDIGEEVADTDGISVVMQNRQGVFTRKGMNHMTIAAMRTTVDRDLRHGVFVQEIRRADQPLPILPETKLEHGDVITFYGSPQDTKRAVDAAGYELPVTNKTDFIYMGVGIVLGLLIGLIVVTVGGVPLTLGSGGGCLLAGLLFGWMRGKHPMYGVMPSAASQLMKDFGLAAFVAAVGLNSGLQAVVTVKQSGMTIFLLGVVVTVVPLILTMIFGRYVLKYNNAALLAGALTGSRSANPAFGALLDKTESAVPTVPFAITYALANVLLTLLGPLLVGLV</sequence>
<keyword evidence="7 8" id="KW-0472">Membrane</keyword>
<feature type="transmembrane region" description="Helical" evidence="8">
    <location>
        <begin position="14"/>
        <end position="31"/>
    </location>
</feature>
<evidence type="ECO:0000313" key="11">
    <source>
        <dbReference type="Proteomes" id="UP000195221"/>
    </source>
</evidence>
<feature type="transmembrane region" description="Helical" evidence="8">
    <location>
        <begin position="120"/>
        <end position="138"/>
    </location>
</feature>
<comment type="similarity">
    <text evidence="2">Belongs to the AAE transporter (TC 2.A.81) family.</text>
</comment>
<evidence type="ECO:0000259" key="9">
    <source>
        <dbReference type="PROSITE" id="PS51202"/>
    </source>
</evidence>
<feature type="transmembrane region" description="Helical" evidence="8">
    <location>
        <begin position="551"/>
        <end position="572"/>
    </location>
</feature>
<dbReference type="SUPFAM" id="SSF116726">
    <property type="entry name" value="TrkA C-terminal domain-like"/>
    <property type="match status" value="2"/>
</dbReference>
<keyword evidence="3" id="KW-0813">Transport</keyword>
<evidence type="ECO:0000256" key="2">
    <source>
        <dbReference type="ARBA" id="ARBA00009854"/>
    </source>
</evidence>
<dbReference type="InterPro" id="IPR006512">
    <property type="entry name" value="YidE_YbjL"/>
</dbReference>
<evidence type="ECO:0000256" key="8">
    <source>
        <dbReference type="SAM" id="Phobius"/>
    </source>
</evidence>
<evidence type="ECO:0000256" key="1">
    <source>
        <dbReference type="ARBA" id="ARBA00004651"/>
    </source>
</evidence>
<dbReference type="GO" id="GO:0006813">
    <property type="term" value="P:potassium ion transport"/>
    <property type="evidence" value="ECO:0007669"/>
    <property type="project" value="InterPro"/>
</dbReference>
<dbReference type="InterPro" id="IPR006037">
    <property type="entry name" value="RCK_C"/>
</dbReference>
<protein>
    <submittedName>
        <fullName evidence="10">Putative transport protein</fullName>
    </submittedName>
</protein>
<feature type="domain" description="RCK C-terminal" evidence="9">
    <location>
        <begin position="338"/>
        <end position="388"/>
    </location>
</feature>
<dbReference type="NCBIfam" id="TIGR01625">
    <property type="entry name" value="YidE_YbjL_dupl"/>
    <property type="match status" value="1"/>
</dbReference>
<dbReference type="NCBIfam" id="TIGR03802">
    <property type="entry name" value="Asp_Ala_antiprt"/>
    <property type="match status" value="1"/>
</dbReference>
<dbReference type="GO" id="GO:0008324">
    <property type="term" value="F:monoatomic cation transmembrane transporter activity"/>
    <property type="evidence" value="ECO:0007669"/>
    <property type="project" value="InterPro"/>
</dbReference>
<evidence type="ECO:0000256" key="5">
    <source>
        <dbReference type="ARBA" id="ARBA00022692"/>
    </source>
</evidence>
<feature type="transmembrane region" description="Helical" evidence="8">
    <location>
        <begin position="423"/>
        <end position="441"/>
    </location>
</feature>
<keyword evidence="5 8" id="KW-0812">Transmembrane</keyword>
<feature type="transmembrane region" description="Helical" evidence="8">
    <location>
        <begin position="462"/>
        <end position="481"/>
    </location>
</feature>
<dbReference type="Proteomes" id="UP000195221">
    <property type="component" value="Unassembled WGS sequence"/>
</dbReference>
<name>A0A242MHL6_CABSO</name>
<feature type="transmembrane region" description="Helical" evidence="8">
    <location>
        <begin position="43"/>
        <end position="72"/>
    </location>
</feature>
<dbReference type="InterPro" id="IPR036721">
    <property type="entry name" value="RCK_C_sf"/>
</dbReference>
<dbReference type="PROSITE" id="PS51202">
    <property type="entry name" value="RCK_C"/>
    <property type="match status" value="2"/>
</dbReference>